<dbReference type="AlphaFoldDB" id="A0A1I1CFZ6"/>
<dbReference type="Proteomes" id="UP000243799">
    <property type="component" value="Unassembled WGS sequence"/>
</dbReference>
<dbReference type="EMBL" id="FOKG01000028">
    <property type="protein sequence ID" value="SFB61559.1"/>
    <property type="molecule type" value="Genomic_DNA"/>
</dbReference>
<name>A0A1I1CFZ6_9PSEU</name>
<reference evidence="2" key="1">
    <citation type="submission" date="2016-10" db="EMBL/GenBank/DDBJ databases">
        <authorList>
            <person name="Varghese N."/>
            <person name="Submissions S."/>
        </authorList>
    </citation>
    <scope>NUCLEOTIDE SEQUENCE [LARGE SCALE GENOMIC DNA]</scope>
    <source>
        <strain evidence="2">CGMCC 4.3568</strain>
    </source>
</reference>
<evidence type="ECO:0000313" key="1">
    <source>
        <dbReference type="EMBL" id="SFB61559.1"/>
    </source>
</evidence>
<accession>A0A1I1CFZ6</accession>
<organism evidence="1 2">
    <name type="scientific">Amycolatopsis marina</name>
    <dbReference type="NCBI Taxonomy" id="490629"/>
    <lineage>
        <taxon>Bacteria</taxon>
        <taxon>Bacillati</taxon>
        <taxon>Actinomycetota</taxon>
        <taxon>Actinomycetes</taxon>
        <taxon>Pseudonocardiales</taxon>
        <taxon>Pseudonocardiaceae</taxon>
        <taxon>Amycolatopsis</taxon>
    </lineage>
</organism>
<proteinExistence type="predicted"/>
<dbReference type="RefSeq" id="WP_091678552.1">
    <property type="nucleotide sequence ID" value="NZ_FOKG01000028.1"/>
</dbReference>
<keyword evidence="2" id="KW-1185">Reference proteome</keyword>
<gene>
    <name evidence="1" type="ORF">SAMN05216266_12835</name>
</gene>
<dbReference type="STRING" id="490629.SAMN05216266_12835"/>
<evidence type="ECO:0000313" key="2">
    <source>
        <dbReference type="Proteomes" id="UP000243799"/>
    </source>
</evidence>
<protein>
    <submittedName>
        <fullName evidence="1">Uncharacterized protein</fullName>
    </submittedName>
</protein>
<sequence>MTAMSVRFFGGPLDGRVQDLGEAEPVCGSVMRHVHLHDGPKIETHYQLGYTDRTGWEYRLCGLPAPDEVGER</sequence>
<dbReference type="OrthoDB" id="5192770at2"/>